<feature type="transmembrane region" description="Helical" evidence="2">
    <location>
        <begin position="247"/>
        <end position="268"/>
    </location>
</feature>
<organism evidence="4 5">
    <name type="scientific">Bodo saltans</name>
    <name type="common">Flagellated protozoan</name>
    <dbReference type="NCBI Taxonomy" id="75058"/>
    <lineage>
        <taxon>Eukaryota</taxon>
        <taxon>Discoba</taxon>
        <taxon>Euglenozoa</taxon>
        <taxon>Kinetoplastea</taxon>
        <taxon>Metakinetoplastina</taxon>
        <taxon>Eubodonida</taxon>
        <taxon>Bodonidae</taxon>
        <taxon>Bodo</taxon>
    </lineage>
</organism>
<dbReference type="GO" id="GO:0006882">
    <property type="term" value="P:intracellular zinc ion homeostasis"/>
    <property type="evidence" value="ECO:0007669"/>
    <property type="project" value="TreeGrafter"/>
</dbReference>
<feature type="transmembrane region" description="Helical" evidence="2">
    <location>
        <begin position="280"/>
        <end position="303"/>
    </location>
</feature>
<feature type="compositionally biased region" description="Basic residues" evidence="1">
    <location>
        <begin position="41"/>
        <end position="55"/>
    </location>
</feature>
<reference evidence="5" key="1">
    <citation type="submission" date="2015-09" db="EMBL/GenBank/DDBJ databases">
        <authorList>
            <consortium name="Pathogen Informatics"/>
        </authorList>
    </citation>
    <scope>NUCLEOTIDE SEQUENCE [LARGE SCALE GENOMIC DNA]</scope>
    <source>
        <strain evidence="5">Lake Konstanz</strain>
    </source>
</reference>
<keyword evidence="3" id="KW-0732">Signal</keyword>
<keyword evidence="2" id="KW-1133">Transmembrane helix</keyword>
<dbReference type="GO" id="GO:0005385">
    <property type="term" value="F:zinc ion transmembrane transporter activity"/>
    <property type="evidence" value="ECO:0007669"/>
    <property type="project" value="TreeGrafter"/>
</dbReference>
<dbReference type="PANTHER" id="PTHR16950">
    <property type="entry name" value="ZINC TRANSPORTER SLC39A7 HISTIDINE-RICH MEMBRANE PROTEIN KE4"/>
    <property type="match status" value="1"/>
</dbReference>
<feature type="compositionally biased region" description="Basic and acidic residues" evidence="1">
    <location>
        <begin position="164"/>
        <end position="178"/>
    </location>
</feature>
<evidence type="ECO:0000256" key="3">
    <source>
        <dbReference type="SAM" id="SignalP"/>
    </source>
</evidence>
<dbReference type="VEuPathDB" id="TriTrypDB:BSAL_48185"/>
<feature type="region of interest" description="Disordered" evidence="1">
    <location>
        <begin position="25"/>
        <end position="90"/>
    </location>
</feature>
<evidence type="ECO:0000256" key="2">
    <source>
        <dbReference type="SAM" id="Phobius"/>
    </source>
</evidence>
<feature type="signal peptide" evidence="3">
    <location>
        <begin position="1"/>
        <end position="21"/>
    </location>
</feature>
<accession>A0A0S4JV50</accession>
<dbReference type="PANTHER" id="PTHR16950:SF16">
    <property type="entry name" value="ZINC TRANSPORTER ZIP13"/>
    <property type="match status" value="1"/>
</dbReference>
<evidence type="ECO:0000313" key="4">
    <source>
        <dbReference type="EMBL" id="CUG94440.1"/>
    </source>
</evidence>
<protein>
    <submittedName>
        <fullName evidence="4">Membrane-associated protein, putative</fullName>
    </submittedName>
</protein>
<keyword evidence="2" id="KW-0812">Transmembrane</keyword>
<evidence type="ECO:0000313" key="5">
    <source>
        <dbReference type="Proteomes" id="UP000051952"/>
    </source>
</evidence>
<gene>
    <name evidence="4" type="ORF">BSAL_48185</name>
</gene>
<feature type="region of interest" description="Disordered" evidence="1">
    <location>
        <begin position="160"/>
        <end position="184"/>
    </location>
</feature>
<dbReference type="EMBL" id="CYKH01002249">
    <property type="protein sequence ID" value="CUG94440.1"/>
    <property type="molecule type" value="Genomic_DNA"/>
</dbReference>
<keyword evidence="2" id="KW-0472">Membrane</keyword>
<dbReference type="AlphaFoldDB" id="A0A0S4JV50"/>
<keyword evidence="5" id="KW-1185">Reference proteome</keyword>
<dbReference type="Proteomes" id="UP000051952">
    <property type="component" value="Unassembled WGS sequence"/>
</dbReference>
<proteinExistence type="predicted"/>
<feature type="chain" id="PRO_5006622741" evidence="3">
    <location>
        <begin position="22"/>
        <end position="308"/>
    </location>
</feature>
<evidence type="ECO:0000256" key="1">
    <source>
        <dbReference type="SAM" id="MobiDB-lite"/>
    </source>
</evidence>
<sequence length="308" mass="32523">MTLLKCIALLVSVILVASVAAHGGHHRHHHHDHDEGADHHEHHKCSHSHSSHDHHHHDNEVHEDHDTHSLSDESHSHSHSHPAVVTSHDDRSSPLASALIDGTIGSLFTSVVPIAVIPIVALVSGPGIGGGAQRAHTRLVVLTSIAAGAIIADSLSHYPSSAGEEGHHHHDHDHDHHTGSGHTSGGGVKEVFGLALSAWYVLGFVSFFVVDGCSFGAGGCHDHSDGPVIALKFVWANNFGVETSDQLLEALEAFVGGSFLYLGTVVLIADLNRQLATRSILLKAVAAVAFYGGVQALEVAHLLESAFV</sequence>
<feature type="compositionally biased region" description="Basic and acidic residues" evidence="1">
    <location>
        <begin position="56"/>
        <end position="76"/>
    </location>
</feature>
<name>A0A0S4JV50_BODSA</name>